<dbReference type="RefSeq" id="WP_197629183.1">
    <property type="nucleotide sequence ID" value="NZ_CP063073.1"/>
</dbReference>
<accession>A0A7M1KP07</accession>
<sequence length="176" mass="19654">MAELGLIVGGGLAADLILKAELNHMWELACLRWHQLVMPDVPSCLHRRQASSHRKAEQTRLVAELGLIVGGGLAADLILKAELNQMWELACLRWHQLGVPERPMCLHRRQTSSHRKAEHTGLAAELGKIVGGGLVADLILEADLNQMWELACLRWHQLVMPDVPSCLHRRQASSHR</sequence>
<proteinExistence type="predicted"/>
<gene>
    <name evidence="1" type="ORF">IMF22_12930</name>
</gene>
<evidence type="ECO:0000313" key="1">
    <source>
        <dbReference type="EMBL" id="QOQ77864.1"/>
    </source>
</evidence>
<dbReference type="EMBL" id="CP063073">
    <property type="protein sequence ID" value="QOQ77864.1"/>
    <property type="molecule type" value="Genomic_DNA"/>
</dbReference>
<dbReference type="Proteomes" id="UP000594923">
    <property type="component" value="Chromosome"/>
</dbReference>
<dbReference type="AlphaFoldDB" id="A0A7M1KP07"/>
<protein>
    <submittedName>
        <fullName evidence="1">Uncharacterized protein</fullName>
    </submittedName>
</protein>
<evidence type="ECO:0000313" key="2">
    <source>
        <dbReference type="Proteomes" id="UP000594923"/>
    </source>
</evidence>
<name>A0A7M1KP07_9PSED</name>
<reference evidence="1 2" key="1">
    <citation type="submission" date="2020-10" db="EMBL/GenBank/DDBJ databases">
        <title>High quality whole genome sequence of Pseudomonas poae PMA22.</title>
        <authorList>
            <person name="Hernandez J.G."/>
            <person name="Rodriguez P."/>
            <person name="Cuevas C."/>
            <person name="de la Calle F."/>
            <person name="Galan B."/>
            <person name="Garcia J.L."/>
        </authorList>
    </citation>
    <scope>NUCLEOTIDE SEQUENCE [LARGE SCALE GENOMIC DNA]</scope>
    <source>
        <strain evidence="1 2">PMA22</strain>
    </source>
</reference>
<organism evidence="1 2">
    <name type="scientific">Pseudomonas poae</name>
    <dbReference type="NCBI Taxonomy" id="200451"/>
    <lineage>
        <taxon>Bacteria</taxon>
        <taxon>Pseudomonadati</taxon>
        <taxon>Pseudomonadota</taxon>
        <taxon>Gammaproteobacteria</taxon>
        <taxon>Pseudomonadales</taxon>
        <taxon>Pseudomonadaceae</taxon>
        <taxon>Pseudomonas</taxon>
    </lineage>
</organism>